<dbReference type="SMART" id="SM00345">
    <property type="entry name" value="HTH_GNTR"/>
    <property type="match status" value="1"/>
</dbReference>
<evidence type="ECO:0000256" key="3">
    <source>
        <dbReference type="ARBA" id="ARBA00023163"/>
    </source>
</evidence>
<dbReference type="RefSeq" id="WP_058390369.1">
    <property type="nucleotide sequence ID" value="NZ_LLWF02000009.1"/>
</dbReference>
<dbReference type="PANTHER" id="PTHR43537:SF49">
    <property type="entry name" value="TRANSCRIPTIONAL REGULATORY PROTEIN"/>
    <property type="match status" value="1"/>
</dbReference>
<dbReference type="InterPro" id="IPR000524">
    <property type="entry name" value="Tscrpt_reg_HTH_GntR"/>
</dbReference>
<evidence type="ECO:0000256" key="2">
    <source>
        <dbReference type="ARBA" id="ARBA00023125"/>
    </source>
</evidence>
<reference evidence="6" key="1">
    <citation type="submission" date="2016-12" db="EMBL/GenBank/DDBJ databases">
        <title>Draft genome sequence of Roseomonas mucosa strain AU37, isolated from a peripheral intravenous catheter.</title>
        <authorList>
            <person name="Choudhury M.A."/>
            <person name="Sidjabat H.E."/>
            <person name="Wailan A.M."/>
            <person name="Zhang L."/>
            <person name="Marsh N.M."/>
            <person name="Rickard C.M."/>
            <person name="Davies M."/>
            <person name="Mcmillan D.J."/>
        </authorList>
    </citation>
    <scope>NUCLEOTIDE SEQUENCE [LARGE SCALE GENOMIC DNA]</scope>
    <source>
        <strain evidence="6">AU37</strain>
    </source>
</reference>
<dbReference type="PROSITE" id="PS50949">
    <property type="entry name" value="HTH_GNTR"/>
    <property type="match status" value="1"/>
</dbReference>
<dbReference type="Gene3D" id="1.20.120.530">
    <property type="entry name" value="GntR ligand-binding domain-like"/>
    <property type="match status" value="1"/>
</dbReference>
<keyword evidence="3" id="KW-0804">Transcription</keyword>
<dbReference type="InterPro" id="IPR036388">
    <property type="entry name" value="WH-like_DNA-bd_sf"/>
</dbReference>
<feature type="domain" description="HTH gntR-type" evidence="5">
    <location>
        <begin position="15"/>
        <end position="82"/>
    </location>
</feature>
<evidence type="ECO:0000256" key="4">
    <source>
        <dbReference type="SAM" id="MobiDB-lite"/>
    </source>
</evidence>
<name>A0A1S8D7E4_9PROT</name>
<protein>
    <submittedName>
        <fullName evidence="6">GntR family transcriptional regulator</fullName>
    </submittedName>
</protein>
<dbReference type="GO" id="GO:0003700">
    <property type="term" value="F:DNA-binding transcription factor activity"/>
    <property type="evidence" value="ECO:0007669"/>
    <property type="project" value="InterPro"/>
</dbReference>
<evidence type="ECO:0000313" key="7">
    <source>
        <dbReference type="Proteomes" id="UP000054844"/>
    </source>
</evidence>
<keyword evidence="7" id="KW-1185">Reference proteome</keyword>
<dbReference type="PANTHER" id="PTHR43537">
    <property type="entry name" value="TRANSCRIPTIONAL REGULATOR, GNTR FAMILY"/>
    <property type="match status" value="1"/>
</dbReference>
<dbReference type="SUPFAM" id="SSF46785">
    <property type="entry name" value="Winged helix' DNA-binding domain"/>
    <property type="match status" value="1"/>
</dbReference>
<dbReference type="OrthoDB" id="9788098at2"/>
<accession>A0A1S8D7E4</accession>
<dbReference type="InterPro" id="IPR036390">
    <property type="entry name" value="WH_DNA-bd_sf"/>
</dbReference>
<dbReference type="Proteomes" id="UP000054844">
    <property type="component" value="Unassembled WGS sequence"/>
</dbReference>
<dbReference type="SUPFAM" id="SSF48008">
    <property type="entry name" value="GntR ligand-binding domain-like"/>
    <property type="match status" value="1"/>
</dbReference>
<dbReference type="Pfam" id="PF07729">
    <property type="entry name" value="FCD"/>
    <property type="match status" value="1"/>
</dbReference>
<keyword evidence="1" id="KW-0805">Transcription regulation</keyword>
<dbReference type="GO" id="GO:0003677">
    <property type="term" value="F:DNA binding"/>
    <property type="evidence" value="ECO:0007669"/>
    <property type="project" value="UniProtKB-KW"/>
</dbReference>
<evidence type="ECO:0000256" key="1">
    <source>
        <dbReference type="ARBA" id="ARBA00023015"/>
    </source>
</evidence>
<dbReference type="EMBL" id="LLWF02000009">
    <property type="protein sequence ID" value="ONH84282.1"/>
    <property type="molecule type" value="Genomic_DNA"/>
</dbReference>
<dbReference type="CDD" id="cd07377">
    <property type="entry name" value="WHTH_GntR"/>
    <property type="match status" value="1"/>
</dbReference>
<dbReference type="AlphaFoldDB" id="A0A1S8D7E4"/>
<dbReference type="Pfam" id="PF00392">
    <property type="entry name" value="GntR"/>
    <property type="match status" value="1"/>
</dbReference>
<evidence type="ECO:0000259" key="5">
    <source>
        <dbReference type="PROSITE" id="PS50949"/>
    </source>
</evidence>
<gene>
    <name evidence="6" type="ORF">APZ41_004880</name>
</gene>
<feature type="compositionally biased region" description="Basic and acidic residues" evidence="4">
    <location>
        <begin position="233"/>
        <end position="242"/>
    </location>
</feature>
<dbReference type="SMART" id="SM00895">
    <property type="entry name" value="FCD"/>
    <property type="match status" value="1"/>
</dbReference>
<comment type="caution">
    <text evidence="6">The sequence shown here is derived from an EMBL/GenBank/DDBJ whole genome shotgun (WGS) entry which is preliminary data.</text>
</comment>
<organism evidence="6 7">
    <name type="scientific">Roseomonas mucosa</name>
    <dbReference type="NCBI Taxonomy" id="207340"/>
    <lineage>
        <taxon>Bacteria</taxon>
        <taxon>Pseudomonadati</taxon>
        <taxon>Pseudomonadota</taxon>
        <taxon>Alphaproteobacteria</taxon>
        <taxon>Acetobacterales</taxon>
        <taxon>Roseomonadaceae</taxon>
        <taxon>Roseomonas</taxon>
    </lineage>
</organism>
<evidence type="ECO:0000313" key="6">
    <source>
        <dbReference type="EMBL" id="ONH84282.1"/>
    </source>
</evidence>
<dbReference type="InterPro" id="IPR011711">
    <property type="entry name" value="GntR_C"/>
</dbReference>
<dbReference type="Gene3D" id="1.10.10.10">
    <property type="entry name" value="Winged helix-like DNA-binding domain superfamily/Winged helix DNA-binding domain"/>
    <property type="match status" value="1"/>
</dbReference>
<dbReference type="InterPro" id="IPR008920">
    <property type="entry name" value="TF_FadR/GntR_C"/>
</dbReference>
<keyword evidence="2" id="KW-0238">DNA-binding</keyword>
<sequence>MPPAAPIPLEIEATPSLAERAYVRLRDAIVEGSLAAGSKLSERRLAAALGISAQPVREALRRLEGEGLVETRPKSGTFVSSLDSDRLAEMGRIRAALEGAAASLAARRVGPADLRVLEQRLGAIRAATDQGDRAALAEANDAFHTALHRITGNAFLIRSLQALRAYFHVGSRRVLAGEAEIRLALEEHLAILDAIAAGEAEQAERLMRAHALRSLAVAFPEADRCPPAPRPASPDEKDSHES</sequence>
<proteinExistence type="predicted"/>
<dbReference type="STRING" id="207340.APZ41_004880"/>
<feature type="region of interest" description="Disordered" evidence="4">
    <location>
        <begin position="222"/>
        <end position="242"/>
    </location>
</feature>